<proteinExistence type="predicted"/>
<dbReference type="RefSeq" id="XP_002508773.1">
    <property type="nucleotide sequence ID" value="XM_002508727.1"/>
</dbReference>
<sequence length="307" mass="32812">MTGGAATRTVGSGGTATRGGPASSSRGAGSVGSAASSKPHAASHNVSAALSHRSSAGLAGVVAAAREKLRPVDPNLQERFCVHCRGPHRRNAPPHPPIAANPWRMECEFSVMYKASELPADKDSGSFMGGKDCLRWKVDGAPFEDFDIAYWLPIFVEGAQETTEPMRLIAITGSKQMIQADWSVIGPLIPAIVSRTRRALNSKTPAATAACLDIVRCLLTTHPGACDAMMRCDGYRRMAPVPNLFIKSKEMVRTGYELKMVGGQKERLCDVIDDVLNLMARQGGARGLALLKSYIPTFTPNKPAVPR</sequence>
<evidence type="ECO:0000313" key="2">
    <source>
        <dbReference type="EMBL" id="ACO70031.1"/>
    </source>
</evidence>
<dbReference type="STRING" id="296587.C1FH41"/>
<gene>
    <name evidence="2" type="ORF">MICPUN_61949</name>
</gene>
<dbReference type="OMA" id="RFCVHCR"/>
<name>C1FH41_MICCC</name>
<dbReference type="OrthoDB" id="10258089at2759"/>
<dbReference type="InParanoid" id="C1FH41"/>
<dbReference type="PANTHER" id="PTHR21207:SF2">
    <property type="entry name" value="PARKIN COREGULATED GENE PROTEIN"/>
    <property type="match status" value="1"/>
</dbReference>
<feature type="compositionally biased region" description="Low complexity" evidence="1">
    <location>
        <begin position="18"/>
        <end position="44"/>
    </location>
</feature>
<dbReference type="AlphaFoldDB" id="C1FH41"/>
<dbReference type="GO" id="GO:0051879">
    <property type="term" value="F:Hsp90 protein binding"/>
    <property type="evidence" value="ECO:0007669"/>
    <property type="project" value="TreeGrafter"/>
</dbReference>
<dbReference type="GeneID" id="8247050"/>
<evidence type="ECO:0000256" key="1">
    <source>
        <dbReference type="SAM" id="MobiDB-lite"/>
    </source>
</evidence>
<dbReference type="PANTHER" id="PTHR21207">
    <property type="entry name" value="PARKIN COREGULATED GENE PROTEIN PARK2 COREGULATED"/>
    <property type="match status" value="1"/>
</dbReference>
<reference evidence="2 3" key="1">
    <citation type="journal article" date="2009" name="Science">
        <title>Green evolution and dynamic adaptations revealed by genomes of the marine picoeukaryotes Micromonas.</title>
        <authorList>
            <person name="Worden A.Z."/>
            <person name="Lee J.H."/>
            <person name="Mock T."/>
            <person name="Rouze P."/>
            <person name="Simmons M.P."/>
            <person name="Aerts A.L."/>
            <person name="Allen A.E."/>
            <person name="Cuvelier M.L."/>
            <person name="Derelle E."/>
            <person name="Everett M.V."/>
            <person name="Foulon E."/>
            <person name="Grimwood J."/>
            <person name="Gundlach H."/>
            <person name="Henrissat B."/>
            <person name="Napoli C."/>
            <person name="McDonald S.M."/>
            <person name="Parker M.S."/>
            <person name="Rombauts S."/>
            <person name="Salamov A."/>
            <person name="Von Dassow P."/>
            <person name="Badger J.H."/>
            <person name="Coutinho P.M."/>
            <person name="Demir E."/>
            <person name="Dubchak I."/>
            <person name="Gentemann C."/>
            <person name="Eikrem W."/>
            <person name="Gready J.E."/>
            <person name="John U."/>
            <person name="Lanier W."/>
            <person name="Lindquist E.A."/>
            <person name="Lucas S."/>
            <person name="Mayer K.F."/>
            <person name="Moreau H."/>
            <person name="Not F."/>
            <person name="Otillar R."/>
            <person name="Panaud O."/>
            <person name="Pangilinan J."/>
            <person name="Paulsen I."/>
            <person name="Piegu B."/>
            <person name="Poliakov A."/>
            <person name="Robbens S."/>
            <person name="Schmutz J."/>
            <person name="Toulza E."/>
            <person name="Wyss T."/>
            <person name="Zelensky A."/>
            <person name="Zhou K."/>
            <person name="Armbrust E.V."/>
            <person name="Bhattacharya D."/>
            <person name="Goodenough U.W."/>
            <person name="Van de Peer Y."/>
            <person name="Grigoriev I.V."/>
        </authorList>
    </citation>
    <scope>NUCLEOTIDE SEQUENCE [LARGE SCALE GENOMIC DNA]</scope>
    <source>
        <strain evidence="3">RCC299 / NOUM17</strain>
    </source>
</reference>
<organism evidence="2 3">
    <name type="scientific">Micromonas commoda (strain RCC299 / NOUM17 / CCMP2709)</name>
    <name type="common">Picoplanktonic green alga</name>
    <dbReference type="NCBI Taxonomy" id="296587"/>
    <lineage>
        <taxon>Eukaryota</taxon>
        <taxon>Viridiplantae</taxon>
        <taxon>Chlorophyta</taxon>
        <taxon>Mamiellophyceae</taxon>
        <taxon>Mamiellales</taxon>
        <taxon>Mamiellaceae</taxon>
        <taxon>Micromonas</taxon>
    </lineage>
</organism>
<protein>
    <submittedName>
        <fullName evidence="2">Uncharacterized protein</fullName>
    </submittedName>
</protein>
<dbReference type="KEGG" id="mis:MICPUN_61949"/>
<dbReference type="InterPro" id="IPR019399">
    <property type="entry name" value="Parkin_co-regulated_protein"/>
</dbReference>
<accession>C1FH41</accession>
<keyword evidence="3" id="KW-1185">Reference proteome</keyword>
<dbReference type="EMBL" id="CP001576">
    <property type="protein sequence ID" value="ACO70031.1"/>
    <property type="molecule type" value="Genomic_DNA"/>
</dbReference>
<dbReference type="Proteomes" id="UP000002009">
    <property type="component" value="Chromosome 10"/>
</dbReference>
<evidence type="ECO:0000313" key="3">
    <source>
        <dbReference type="Proteomes" id="UP000002009"/>
    </source>
</evidence>
<feature type="region of interest" description="Disordered" evidence="1">
    <location>
        <begin position="1"/>
        <end position="49"/>
    </location>
</feature>
<dbReference type="eggNOG" id="KOG3961">
    <property type="taxonomic scope" value="Eukaryota"/>
</dbReference>
<dbReference type="GO" id="GO:0030544">
    <property type="term" value="F:Hsp70 protein binding"/>
    <property type="evidence" value="ECO:0007669"/>
    <property type="project" value="TreeGrafter"/>
</dbReference>
<dbReference type="Pfam" id="PF10274">
    <property type="entry name" value="ParcG"/>
    <property type="match status" value="1"/>
</dbReference>